<dbReference type="RefSeq" id="WP_188496496.1">
    <property type="nucleotide sequence ID" value="NZ_BMFV01000006.1"/>
</dbReference>
<dbReference type="AlphaFoldDB" id="A0A8J2ZUW7"/>
<feature type="transmembrane region" description="Helical" evidence="7">
    <location>
        <begin position="292"/>
        <end position="316"/>
    </location>
</feature>
<evidence type="ECO:0000256" key="1">
    <source>
        <dbReference type="ARBA" id="ARBA00004651"/>
    </source>
</evidence>
<evidence type="ECO:0000313" key="8">
    <source>
        <dbReference type="EMBL" id="GGH78530.1"/>
    </source>
</evidence>
<feature type="transmembrane region" description="Helical" evidence="7">
    <location>
        <begin position="48"/>
        <end position="71"/>
    </location>
</feature>
<feature type="transmembrane region" description="Helical" evidence="7">
    <location>
        <begin position="226"/>
        <end position="250"/>
    </location>
</feature>
<gene>
    <name evidence="8" type="ORF">GCM10007096_12100</name>
</gene>
<dbReference type="CDD" id="cd06173">
    <property type="entry name" value="MFS_MefA_like"/>
    <property type="match status" value="1"/>
</dbReference>
<evidence type="ECO:0000256" key="2">
    <source>
        <dbReference type="ARBA" id="ARBA00022448"/>
    </source>
</evidence>
<sequence>MNKKNVYVKFLGNRSLLLLWGGQTTSIMGDLLFNMAIMWSVYAHSQSILQSALVGVVWHLTSALFSPLAGVMTDRFDRKRTLISLYVLSALATLGFGSIVFFYGHLSIGFSLFFIFFINCLGVFYFPIETSIMPQIVEKQYLSYAAGTFSSIKQSAQLFGSMVAGFIISLLGVGLAITLDSLSFIVVAVLVFFIKVPNLNGIKVKKEKLSLVNDIKSGWRYIRKSSILFTLMWVALLLNMASFTGSIYPALVSQQLHGGAEILGLIEAFGFVGGIVAGFSSGHLFKRIKPGMLTVLFWVIAGLCTIGIGLSTNIYVTLGLEFFDSFALTGSAVCLNTIEMTIISNQYRGRVFGIIRGLSIVLVPLSTLFAGVLGDVIGVTPLFAIAGIWLMIVALIAFSNKSIRLFRMDEEERITQSH</sequence>
<dbReference type="PANTHER" id="PTHR23513">
    <property type="entry name" value="INTEGRAL MEMBRANE EFFLUX PROTEIN-RELATED"/>
    <property type="match status" value="1"/>
</dbReference>
<evidence type="ECO:0000256" key="3">
    <source>
        <dbReference type="ARBA" id="ARBA00022475"/>
    </source>
</evidence>
<feature type="transmembrane region" description="Helical" evidence="7">
    <location>
        <begin position="379"/>
        <end position="398"/>
    </location>
</feature>
<dbReference type="PANTHER" id="PTHR23513:SF6">
    <property type="entry name" value="MAJOR FACILITATOR SUPERFAMILY ASSOCIATED DOMAIN-CONTAINING PROTEIN"/>
    <property type="match status" value="1"/>
</dbReference>
<dbReference type="EMBL" id="BMFV01000006">
    <property type="protein sequence ID" value="GGH78530.1"/>
    <property type="molecule type" value="Genomic_DNA"/>
</dbReference>
<protein>
    <submittedName>
        <fullName evidence="8">MFS transporter</fullName>
    </submittedName>
</protein>
<comment type="subcellular location">
    <subcellularLocation>
        <location evidence="1">Cell membrane</location>
        <topology evidence="1">Multi-pass membrane protein</topology>
    </subcellularLocation>
</comment>
<evidence type="ECO:0000313" key="9">
    <source>
        <dbReference type="Proteomes" id="UP000656813"/>
    </source>
</evidence>
<comment type="caution">
    <text evidence="8">The sequence shown here is derived from an EMBL/GenBank/DDBJ whole genome shotgun (WGS) entry which is preliminary data.</text>
</comment>
<feature type="transmembrane region" description="Helical" evidence="7">
    <location>
        <begin position="108"/>
        <end position="126"/>
    </location>
</feature>
<feature type="transmembrane region" description="Helical" evidence="7">
    <location>
        <begin position="262"/>
        <end position="280"/>
    </location>
</feature>
<dbReference type="Gene3D" id="1.20.1250.20">
    <property type="entry name" value="MFS general substrate transporter like domains"/>
    <property type="match status" value="1"/>
</dbReference>
<proteinExistence type="predicted"/>
<name>A0A8J2ZUW7_9BACL</name>
<dbReference type="Pfam" id="PF05977">
    <property type="entry name" value="MFS_3"/>
    <property type="match status" value="1"/>
</dbReference>
<evidence type="ECO:0000256" key="5">
    <source>
        <dbReference type="ARBA" id="ARBA00022989"/>
    </source>
</evidence>
<dbReference type="Proteomes" id="UP000656813">
    <property type="component" value="Unassembled WGS sequence"/>
</dbReference>
<feature type="transmembrane region" description="Helical" evidence="7">
    <location>
        <begin position="354"/>
        <end position="373"/>
    </location>
</feature>
<feature type="transmembrane region" description="Helical" evidence="7">
    <location>
        <begin position="322"/>
        <end position="342"/>
    </location>
</feature>
<keyword evidence="3" id="KW-1003">Cell membrane</keyword>
<feature type="transmembrane region" description="Helical" evidence="7">
    <location>
        <begin position="83"/>
        <end position="102"/>
    </location>
</feature>
<dbReference type="InterPro" id="IPR010290">
    <property type="entry name" value="TM_effector"/>
</dbReference>
<keyword evidence="5 7" id="KW-1133">Transmembrane helix</keyword>
<keyword evidence="6 7" id="KW-0472">Membrane</keyword>
<evidence type="ECO:0000256" key="4">
    <source>
        <dbReference type="ARBA" id="ARBA00022692"/>
    </source>
</evidence>
<reference evidence="8" key="2">
    <citation type="submission" date="2020-09" db="EMBL/GenBank/DDBJ databases">
        <authorList>
            <person name="Sun Q."/>
            <person name="Zhou Y."/>
        </authorList>
    </citation>
    <scope>NUCLEOTIDE SEQUENCE</scope>
    <source>
        <strain evidence="8">CGMCC 1.12777</strain>
    </source>
</reference>
<dbReference type="InterPro" id="IPR036259">
    <property type="entry name" value="MFS_trans_sf"/>
</dbReference>
<reference evidence="8" key="1">
    <citation type="journal article" date="2014" name="Int. J. Syst. Evol. Microbiol.">
        <title>Complete genome sequence of Corynebacterium casei LMG S-19264T (=DSM 44701T), isolated from a smear-ripened cheese.</title>
        <authorList>
            <consortium name="US DOE Joint Genome Institute (JGI-PGF)"/>
            <person name="Walter F."/>
            <person name="Albersmeier A."/>
            <person name="Kalinowski J."/>
            <person name="Ruckert C."/>
        </authorList>
    </citation>
    <scope>NUCLEOTIDE SEQUENCE</scope>
    <source>
        <strain evidence="8">CGMCC 1.12777</strain>
    </source>
</reference>
<organism evidence="8 9">
    <name type="scientific">Pullulanibacillus pueri</name>
    <dbReference type="NCBI Taxonomy" id="1437324"/>
    <lineage>
        <taxon>Bacteria</taxon>
        <taxon>Bacillati</taxon>
        <taxon>Bacillota</taxon>
        <taxon>Bacilli</taxon>
        <taxon>Bacillales</taxon>
        <taxon>Sporolactobacillaceae</taxon>
        <taxon>Pullulanibacillus</taxon>
    </lineage>
</organism>
<dbReference type="SUPFAM" id="SSF103473">
    <property type="entry name" value="MFS general substrate transporter"/>
    <property type="match status" value="1"/>
</dbReference>
<dbReference type="GO" id="GO:0005886">
    <property type="term" value="C:plasma membrane"/>
    <property type="evidence" value="ECO:0007669"/>
    <property type="project" value="UniProtKB-SubCell"/>
</dbReference>
<accession>A0A8J2ZUW7</accession>
<evidence type="ECO:0000256" key="6">
    <source>
        <dbReference type="ARBA" id="ARBA00023136"/>
    </source>
</evidence>
<feature type="transmembrane region" description="Helical" evidence="7">
    <location>
        <begin position="158"/>
        <end position="177"/>
    </location>
</feature>
<keyword evidence="9" id="KW-1185">Reference proteome</keyword>
<evidence type="ECO:0000256" key="7">
    <source>
        <dbReference type="SAM" id="Phobius"/>
    </source>
</evidence>
<feature type="transmembrane region" description="Helical" evidence="7">
    <location>
        <begin position="16"/>
        <end position="42"/>
    </location>
</feature>
<feature type="transmembrane region" description="Helical" evidence="7">
    <location>
        <begin position="183"/>
        <end position="202"/>
    </location>
</feature>
<keyword evidence="4 7" id="KW-0812">Transmembrane</keyword>
<keyword evidence="2" id="KW-0813">Transport</keyword>